<keyword evidence="1" id="KW-0614">Plasmid</keyword>
<evidence type="ECO:0000313" key="2">
    <source>
        <dbReference type="Proteomes" id="UP000325811"/>
    </source>
</evidence>
<gene>
    <name evidence="1" type="ORF">PDMSB3_0229</name>
</gene>
<protein>
    <submittedName>
        <fullName evidence="1">Uncharacterized protein</fullName>
    </submittedName>
</protein>
<geneLocation type="plasmid" evidence="1 2">
    <name>pI</name>
</geneLocation>
<dbReference type="Proteomes" id="UP000325811">
    <property type="component" value="Plasmid pI"/>
</dbReference>
<evidence type="ECO:0000313" key="1">
    <source>
        <dbReference type="EMBL" id="VVD31065.1"/>
    </source>
</evidence>
<dbReference type="AlphaFoldDB" id="A0A5Q4YUZ3"/>
<dbReference type="KEGG" id="pdio:PDMSB3_0229.2"/>
<proteinExistence type="predicted"/>
<accession>A0A5Q4YUZ3</accession>
<organism evidence="1 2">
    <name type="scientific">Paraburkholderia dioscoreae</name>
    <dbReference type="NCBI Taxonomy" id="2604047"/>
    <lineage>
        <taxon>Bacteria</taxon>
        <taxon>Pseudomonadati</taxon>
        <taxon>Pseudomonadota</taxon>
        <taxon>Betaproteobacteria</taxon>
        <taxon>Burkholderiales</taxon>
        <taxon>Burkholderiaceae</taxon>
        <taxon>Paraburkholderia</taxon>
    </lineage>
</organism>
<reference evidence="1 2" key="1">
    <citation type="submission" date="2019-08" db="EMBL/GenBank/DDBJ databases">
        <authorList>
            <person name="Herpell B J."/>
        </authorList>
    </citation>
    <scope>NUCLEOTIDE SEQUENCE [LARGE SCALE GENOMIC DNA]</scope>
    <source>
        <strain evidence="2">Msb3</strain>
        <plasmid evidence="1 2">pI</plasmid>
    </source>
</reference>
<sequence length="28" mass="2948">MVLEGAVFSIVDRIIAKDATAFVPSQIG</sequence>
<name>A0A5Q4YUZ3_9BURK</name>
<keyword evidence="2" id="KW-1185">Reference proteome</keyword>
<dbReference type="EMBL" id="LR699555">
    <property type="protein sequence ID" value="VVD31065.1"/>
    <property type="molecule type" value="Genomic_DNA"/>
</dbReference>